<dbReference type="NCBIfam" id="TIGR04226">
    <property type="entry name" value="RrgB_K2N_iso_D2"/>
    <property type="match status" value="1"/>
</dbReference>
<accession>A0A952AMC1</accession>
<evidence type="ECO:0000313" key="4">
    <source>
        <dbReference type="EMBL" id="MBW7954011.1"/>
    </source>
</evidence>
<feature type="region of interest" description="Disordered" evidence="1">
    <location>
        <begin position="1266"/>
        <end position="1289"/>
    </location>
</feature>
<dbReference type="Gene3D" id="2.60.40.740">
    <property type="match status" value="4"/>
</dbReference>
<reference evidence="4" key="1">
    <citation type="journal article" date="2022" name="ISME J.">
        <title>A general approach to explore prokaryotic protein glycosylation reveals the unique surface layer modulation of an anammox bacterium.</title>
        <authorList>
            <person name="Pabst M."/>
            <person name="Grouzdev D.S."/>
            <person name="Lawson C.E."/>
            <person name="Kleikamp H.B.C."/>
            <person name="de Ram C."/>
            <person name="Louwen R."/>
            <person name="Lin Y.M."/>
            <person name="Lucker S."/>
            <person name="van Loosdrecht M.C.M."/>
            <person name="Laureni M."/>
        </authorList>
    </citation>
    <scope>NUCLEOTIDE SEQUENCE</scope>
    <source>
        <strain evidence="4">BROCD043</strain>
    </source>
</reference>
<name>A0A952AMC1_9BACT</name>
<keyword evidence="2" id="KW-1133">Transmembrane helix</keyword>
<dbReference type="NCBIfam" id="TIGR01451">
    <property type="entry name" value="B_ant_repeat"/>
    <property type="match status" value="2"/>
</dbReference>
<evidence type="ECO:0000313" key="5">
    <source>
        <dbReference type="Proteomes" id="UP000781173"/>
    </source>
</evidence>
<feature type="region of interest" description="Disordered" evidence="1">
    <location>
        <begin position="1618"/>
        <end position="1653"/>
    </location>
</feature>
<organism evidence="4 5">
    <name type="scientific">Candidatus Dojkabacteria bacterium</name>
    <dbReference type="NCBI Taxonomy" id="2099670"/>
    <lineage>
        <taxon>Bacteria</taxon>
        <taxon>Candidatus Dojkabacteria</taxon>
    </lineage>
</organism>
<evidence type="ECO:0000259" key="3">
    <source>
        <dbReference type="Pfam" id="PF01345"/>
    </source>
</evidence>
<feature type="non-terminal residue" evidence="4">
    <location>
        <position position="2373"/>
    </location>
</feature>
<dbReference type="PANTHER" id="PTHR34819">
    <property type="entry name" value="LARGE CYSTEINE-RICH PERIPLASMIC PROTEIN OMCB"/>
    <property type="match status" value="1"/>
</dbReference>
<keyword evidence="2" id="KW-0472">Membrane</keyword>
<gene>
    <name evidence="4" type="ORF">H3C67_04440</name>
</gene>
<comment type="caution">
    <text evidence="4">The sequence shown here is derived from an EMBL/GenBank/DDBJ whole genome shotgun (WGS) entry which is preliminary data.</text>
</comment>
<sequence>MHRVSYSRIDILPKHNPRLGLFSFIKNAVKKPAFNLLLIFNLLLLIVSPLFVLPQPVSATPNPVLNVTFPTETLIGENFNFSMVFVNSGTTEGYGPFIDMIFPFNGTDGVYPFDPGFEADGINFLSATFLGSPLTTNVYQFTDTEPCVNHPYAVDNTGTAIQVCGTPGDKFVVLQLPFGSFVPGQPNVTVSVSANLSDYADAGTPLTLQARGGFQFGATPANDFTTDPTILNTFSNYNTNPTVFSIRKSYVGPEGETATGQNFPRQFALAVDIADGQTLDDFVLSDNLDNRINYLSVASSSPTATISEQPSTASPQNPPDNLLELTWTSLTGTTSATDASATFNYFVPELDADLDSIIDPTLGGCVTIPNDISATANWQPIDPRDTLSPLSSDATPNDAQFRACSLVIQKSVAMATDVGPTGYTPGDIVQYTLNFQVSDFFALENIAITDILSDGQRYYPAFNPTLSVNMHGSSTSGSIDTANIQVVDHFTGGSPAVPPIDGTQEIIFDISSELLLRTFSNDGDLIGGCVPLIGGAIDCTGSTATTATLVFRAQIQQEFTDDYLPQNENVDQGDILGNQVTIFAEVLNNSNLSSTGNAVTETSSSGLSILNGVLALKDIRAINGVIGSYSTPKIGPGDTITYRIRFEMPTSDVENLVITDYLPLPVFAATEITTFDPTQDATIPPPGTIKFGAGDTYFALTSIVPTLSTDAIANTFTLDYGSHQTLTEQTSIVELYVTVTASDEPFADGLFLTNQAQSSQGTTNSTTQTATQIVQVELTLPNLRIQKGVIATDSPVAVFDPASVAPASVSAPGSAGFRFGSGINSNNLTTTPIDSNLVGVDAADLVSFAVVIENIGQGINGAYNVAFADTLPSEFIVPSGGLNMTITDGAGNPLAWTPVNVLDTYPLFGSGITLDDSLVGSLSAYHATSGSNIAIITYDLEIIGSIDAEVLIENIASLTSYSSSDMGPNFLAVSLSDPAEVTETKIPEIEKNYVGSNHAGSIDPYVVVGEIIEYEVVLTIPEGVMINTLLTDTLDSGLALVGINSITSSTPDLTTDYPGGFAGVASGIVVTNSGRAIEFPFNTLTNINTNNLVDETITLNYSAVVLNNNEIYRDRQRNNSAVFTYANGSVSDSADNVVIAEPTLRVTKTPSAANADAGDTVTFTLVIDHNPASDANAYEVELTDVIPSGMTFAGNLNHTAGLAPSVGPSESSGTITASWATFPDDGSSSTITFDVTIDGSVTLGSSIINTASARWTSLPGSILTDQSTYASPSTERTGSTSDPGGSENDYVVSGSGTVTILSANPTKLITSTSESSTGVLSSIERVAVGEIIRYRTYIRIAEATAPNLMFRDMLPTGLQFINDGTAMIAFVANDAGISSSTLIPASIGCDGGSNPDLSFVGNEVNVDSIVPECPLPDTAVSSAEASNNDTYGSGTSVYFKFGNVTNDDRDTDFEYIIVEFNALVLNISTNQAATTRDNTFRLMQNGSIVATSTTGNPNRVRVVEPVVTVSKAVTTAPTDAGDALQYTLTVRNQDTSVNGATAFDINVLDLVPAEAVVGSVVVSTPNGYTDNSSGQSVDILLDFLNKGQQATITINTIVDSVIQPQEIINNIASARWSSLPSTNGTTTNPTGSSTPGASGSSTGERNGNDGVGLLNDYVASSSANTTIGSITIDKLEPSVTTYAIGSTVEYDILITMPEGTANNVVVTDYIPNGMRYSSYQIITSAGGSLSADYAGSIPTPVVTGGASSGDDVSLAFSSITTTADNNSNNNSFIIRLSLTVLNELGLQRNSTLANTAGLVFDNPNAAGVLSVTDSVPVVITVIEPILDISKTASSIPPLVQAGSSVEYEIVVTHNASSNADAYEVVIQDPAQTNLTITNVSVAVTGSIPTPSSTFAGNTVLVPATGSFTLPDDGTYLTITVTATVNAGASETITNTAQATWSSVPLPNTNARTNGSGNYDLSETGATGLNDYSVTDSDNMVSTSNPTISKVVGQTSANHTSDATDPIQVTIGETISYFLRIGIGEGTTSTLRLIDNLAANTAYISHSLVTVAADSFGEMALDFNGTVPAPSCSGCVNGSAGANLQFDFSGVVNNVDANGLNDFFGIRIDVVVLDIPLNDGLPLGTTQFSNTSSLQANLPSGQIVNSNTIDFDIVEPNLTIDKEFDTGVDPDQASPFEFADVQITIENNGSSSAFDVDWLDNLNSIHTGVFLYQNDISALCSAGVTISMSVDDSSSPVLTGQIIELPAGESCTVSFSVQLVGTIDQSVYPQVTNQTRIVEFSTLPNTNSNERTVGPVIASDSITVAVVDLEIDKTDGALESDPGDTLVYNLTITNSGLVEATGIIVSEEVPANTTFEDSLSTTGWVCTPDNSAGS</sequence>
<proteinExistence type="predicted"/>
<dbReference type="PANTHER" id="PTHR34819:SF3">
    <property type="entry name" value="CELL SURFACE PROTEIN"/>
    <property type="match status" value="1"/>
</dbReference>
<feature type="compositionally biased region" description="Low complexity" evidence="1">
    <location>
        <begin position="1618"/>
        <end position="1643"/>
    </location>
</feature>
<dbReference type="Proteomes" id="UP000781173">
    <property type="component" value="Unassembled WGS sequence"/>
</dbReference>
<dbReference type="InterPro" id="IPR047589">
    <property type="entry name" value="DUF11_rpt"/>
</dbReference>
<dbReference type="EMBL" id="JACFOF010000012">
    <property type="protein sequence ID" value="MBW7954011.1"/>
    <property type="molecule type" value="Genomic_DNA"/>
</dbReference>
<dbReference type="InterPro" id="IPR051172">
    <property type="entry name" value="Chlamydia_OmcB"/>
</dbReference>
<evidence type="ECO:0000256" key="1">
    <source>
        <dbReference type="SAM" id="MobiDB-lite"/>
    </source>
</evidence>
<evidence type="ECO:0000256" key="2">
    <source>
        <dbReference type="SAM" id="Phobius"/>
    </source>
</evidence>
<keyword evidence="2" id="KW-0812">Transmembrane</keyword>
<feature type="domain" description="DUF11" evidence="3">
    <location>
        <begin position="1144"/>
        <end position="1254"/>
    </location>
</feature>
<dbReference type="InterPro" id="IPR026466">
    <property type="entry name" value="Fim_isopep_form_D2_dom"/>
</dbReference>
<dbReference type="Pfam" id="PF01345">
    <property type="entry name" value="DUF11"/>
    <property type="match status" value="2"/>
</dbReference>
<protein>
    <submittedName>
        <fullName evidence="4">Isopeptide-forming domain-containing fimbrial protein</fullName>
    </submittedName>
</protein>
<dbReference type="InterPro" id="IPR001434">
    <property type="entry name" value="OmcB-like_DUF11"/>
</dbReference>
<feature type="compositionally biased region" description="Polar residues" evidence="1">
    <location>
        <begin position="1266"/>
        <end position="1283"/>
    </location>
</feature>
<feature type="domain" description="DUF11" evidence="3">
    <location>
        <begin position="2307"/>
        <end position="2368"/>
    </location>
</feature>
<feature type="transmembrane region" description="Helical" evidence="2">
    <location>
        <begin position="33"/>
        <end position="53"/>
    </location>
</feature>